<accession>A0AA86SQ17</accession>
<gene>
    <name evidence="1" type="ORF">AYBTSS11_LOCUS20490</name>
</gene>
<dbReference type="EMBL" id="OY731403">
    <property type="protein sequence ID" value="CAJ1964756.1"/>
    <property type="molecule type" value="Genomic_DNA"/>
</dbReference>
<evidence type="ECO:0000313" key="1">
    <source>
        <dbReference type="EMBL" id="CAJ1964756.1"/>
    </source>
</evidence>
<dbReference type="AlphaFoldDB" id="A0AA86SQ17"/>
<protein>
    <submittedName>
        <fullName evidence="1">Uncharacterized protein</fullName>
    </submittedName>
</protein>
<keyword evidence="2" id="KW-1185">Reference proteome</keyword>
<dbReference type="Gramene" id="rna-AYBTSS11_LOCUS20490">
    <property type="protein sequence ID" value="CAJ1964756.1"/>
    <property type="gene ID" value="gene-AYBTSS11_LOCUS20490"/>
</dbReference>
<dbReference type="Proteomes" id="UP001189624">
    <property type="component" value="Chromosome 6"/>
</dbReference>
<name>A0AA86SQ17_9FABA</name>
<reference evidence="1" key="1">
    <citation type="submission" date="2023-10" db="EMBL/GenBank/DDBJ databases">
        <authorList>
            <person name="Domelevo Entfellner J.-B."/>
        </authorList>
    </citation>
    <scope>NUCLEOTIDE SEQUENCE</scope>
</reference>
<organism evidence="1 2">
    <name type="scientific">Sphenostylis stenocarpa</name>
    <dbReference type="NCBI Taxonomy" id="92480"/>
    <lineage>
        <taxon>Eukaryota</taxon>
        <taxon>Viridiplantae</taxon>
        <taxon>Streptophyta</taxon>
        <taxon>Embryophyta</taxon>
        <taxon>Tracheophyta</taxon>
        <taxon>Spermatophyta</taxon>
        <taxon>Magnoliopsida</taxon>
        <taxon>eudicotyledons</taxon>
        <taxon>Gunneridae</taxon>
        <taxon>Pentapetalae</taxon>
        <taxon>rosids</taxon>
        <taxon>fabids</taxon>
        <taxon>Fabales</taxon>
        <taxon>Fabaceae</taxon>
        <taxon>Papilionoideae</taxon>
        <taxon>50 kb inversion clade</taxon>
        <taxon>NPAAA clade</taxon>
        <taxon>indigoferoid/millettioid clade</taxon>
        <taxon>Phaseoleae</taxon>
        <taxon>Sphenostylis</taxon>
    </lineage>
</organism>
<sequence>MEPIQVHIEHVLSKEIGHGSDKARFSSTRGTIEGEALFLDATESVVVLFHSKEQFEIEFDPVLRSSSFVMMSKVEECLNGVNLERPILIGIVREEAQVVLPLLFVFVNYGVNVLKVRIGDSPLIHNPGFQNKVFGSSWIWISGLVEQVECDSKKMVLDDLVNHDMTLDHKDIRGGVVT</sequence>
<proteinExistence type="predicted"/>
<evidence type="ECO:0000313" key="2">
    <source>
        <dbReference type="Proteomes" id="UP001189624"/>
    </source>
</evidence>